<dbReference type="Gene3D" id="3.40.50.300">
    <property type="entry name" value="P-loop containing nucleotide triphosphate hydrolases"/>
    <property type="match status" value="1"/>
</dbReference>
<evidence type="ECO:0000256" key="5">
    <source>
        <dbReference type="ARBA" id="ARBA00020264"/>
    </source>
</evidence>
<dbReference type="PANTHER" id="PTHR15641:SF1">
    <property type="entry name" value="ELONGATOR COMPLEX PROTEIN 5"/>
    <property type="match status" value="1"/>
</dbReference>
<evidence type="ECO:0000256" key="6">
    <source>
        <dbReference type="ARBA" id="ARBA00022490"/>
    </source>
</evidence>
<dbReference type="CDD" id="cd19496">
    <property type="entry name" value="Elp5"/>
    <property type="match status" value="1"/>
</dbReference>
<keyword evidence="6" id="KW-0963">Cytoplasm</keyword>
<reference evidence="11" key="2">
    <citation type="submission" date="2025-08" db="UniProtKB">
        <authorList>
            <consortium name="RefSeq"/>
        </authorList>
    </citation>
    <scope>IDENTIFICATION</scope>
    <source>
        <tissue evidence="11">Leaves</tissue>
    </source>
</reference>
<comment type="pathway">
    <text evidence="3">tRNA modification; 5-methoxycarbonylmethyl-2-thiouridine-tRNA biosynthesis.</text>
</comment>
<evidence type="ECO:0000256" key="1">
    <source>
        <dbReference type="ARBA" id="ARBA00004123"/>
    </source>
</evidence>
<evidence type="ECO:0000256" key="9">
    <source>
        <dbReference type="SAM" id="MobiDB-lite"/>
    </source>
</evidence>
<evidence type="ECO:0000256" key="7">
    <source>
        <dbReference type="ARBA" id="ARBA00022694"/>
    </source>
</evidence>
<evidence type="ECO:0000256" key="3">
    <source>
        <dbReference type="ARBA" id="ARBA00005043"/>
    </source>
</evidence>
<evidence type="ECO:0000256" key="8">
    <source>
        <dbReference type="ARBA" id="ARBA00023242"/>
    </source>
</evidence>
<feature type="region of interest" description="Disordered" evidence="9">
    <location>
        <begin position="325"/>
        <end position="351"/>
    </location>
</feature>
<accession>A0A6P6TCY3</accession>
<dbReference type="OrthoDB" id="166907at2759"/>
<dbReference type="UniPathway" id="UPA00988"/>
<dbReference type="AlphaFoldDB" id="A0A6P6TCY3"/>
<dbReference type="RefSeq" id="XP_027076313.2">
    <property type="nucleotide sequence ID" value="XM_027220512.2"/>
</dbReference>
<sequence>MAAEAISRALRDGALEGEHAPALTIKDSIHAPLGAFVFDHILAQLSSNISSSKSQAQGIVLVAFARSPQFYAELLKSKANDAASLKKWLRIVDCYTDPLGWKIQLAESGIVSNRSTQNATTASLCKNVRDLDMLFSSIVELGKEVIRETKGRFAVAIDSVSEILRHASISSAASLLSNLRSHDQVACLFWLFHSDLHEMKASSALEYISSMVACVEPISNTANGKGMNSENVPLIEQNLGRGKFSVRFKRRNGRIRLMSEELHTEQMGINFVPAFEGHVTSQSLVPKVQFNLQLSEKERNDRAKVVLPFEHQGDGKPIQIYDGRRSVSESKTENKETNAEKMHVNEDSGRGEIIYIRDSDDEMPDSDEDPDDDLISDSTIFFLTVGILELLTN</sequence>
<organism evidence="10 11">
    <name type="scientific">Coffea arabica</name>
    <name type="common">Arabian coffee</name>
    <dbReference type="NCBI Taxonomy" id="13443"/>
    <lineage>
        <taxon>Eukaryota</taxon>
        <taxon>Viridiplantae</taxon>
        <taxon>Streptophyta</taxon>
        <taxon>Embryophyta</taxon>
        <taxon>Tracheophyta</taxon>
        <taxon>Spermatophyta</taxon>
        <taxon>Magnoliopsida</taxon>
        <taxon>eudicotyledons</taxon>
        <taxon>Gunneridae</taxon>
        <taxon>Pentapetalae</taxon>
        <taxon>asterids</taxon>
        <taxon>lamiids</taxon>
        <taxon>Gentianales</taxon>
        <taxon>Rubiaceae</taxon>
        <taxon>Ixoroideae</taxon>
        <taxon>Gardenieae complex</taxon>
        <taxon>Bertiereae - Coffeeae clade</taxon>
        <taxon>Coffeeae</taxon>
        <taxon>Coffea</taxon>
    </lineage>
</organism>
<dbReference type="InterPro" id="IPR027417">
    <property type="entry name" value="P-loop_NTPase"/>
</dbReference>
<dbReference type="GO" id="GO:0005829">
    <property type="term" value="C:cytosol"/>
    <property type="evidence" value="ECO:0007669"/>
    <property type="project" value="TreeGrafter"/>
</dbReference>
<evidence type="ECO:0000313" key="10">
    <source>
        <dbReference type="Proteomes" id="UP001652660"/>
    </source>
</evidence>
<proteinExistence type="inferred from homology"/>
<keyword evidence="7" id="KW-0819">tRNA processing</keyword>
<evidence type="ECO:0000256" key="4">
    <source>
        <dbReference type="ARBA" id="ARBA00009567"/>
    </source>
</evidence>
<dbReference type="GO" id="GO:0005634">
    <property type="term" value="C:nucleus"/>
    <property type="evidence" value="ECO:0007669"/>
    <property type="project" value="UniProtKB-SubCell"/>
</dbReference>
<dbReference type="InterPro" id="IPR019519">
    <property type="entry name" value="Elp5"/>
</dbReference>
<dbReference type="Pfam" id="PF10483">
    <property type="entry name" value="Elong_Iki1"/>
    <property type="match status" value="1"/>
</dbReference>
<dbReference type="GO" id="GO:0033588">
    <property type="term" value="C:elongator holoenzyme complex"/>
    <property type="evidence" value="ECO:0007669"/>
    <property type="project" value="InterPro"/>
</dbReference>
<reference evidence="10" key="1">
    <citation type="journal article" date="2025" name="Foods">
        <title>Unveiling the Microbial Signatures of Arabica Coffee Cherries: Insights into Ripeness Specific Diversity, Functional Traits, and Implications for Quality and Safety.</title>
        <authorList>
            <consortium name="RefSeq"/>
            <person name="Tenea G.N."/>
            <person name="Cifuentes V."/>
            <person name="Reyes P."/>
            <person name="Cevallos-Vallejos M."/>
        </authorList>
    </citation>
    <scope>NUCLEOTIDE SEQUENCE [LARGE SCALE GENOMIC DNA]</scope>
</reference>
<dbReference type="PANTHER" id="PTHR15641">
    <property type="entry name" value="ELONGATOR COMPLEX PROTEIN 5"/>
    <property type="match status" value="1"/>
</dbReference>
<dbReference type="GO" id="GO:0000049">
    <property type="term" value="F:tRNA binding"/>
    <property type="evidence" value="ECO:0007669"/>
    <property type="project" value="TreeGrafter"/>
</dbReference>
<comment type="subcellular location">
    <subcellularLocation>
        <location evidence="2">Cytoplasm</location>
    </subcellularLocation>
    <subcellularLocation>
        <location evidence="1">Nucleus</location>
    </subcellularLocation>
</comment>
<evidence type="ECO:0000313" key="11">
    <source>
        <dbReference type="RefSeq" id="XP_027076313.2"/>
    </source>
</evidence>
<name>A0A6P6TCY3_COFAR</name>
<dbReference type="GeneID" id="113700071"/>
<keyword evidence="8" id="KW-0539">Nucleus</keyword>
<dbReference type="Proteomes" id="UP001652660">
    <property type="component" value="Chromosome 7c"/>
</dbReference>
<gene>
    <name evidence="11" type="primary">LOC113700071</name>
</gene>
<keyword evidence="10" id="KW-1185">Reference proteome</keyword>
<comment type="similarity">
    <text evidence="4">Belongs to the ELP5 family.</text>
</comment>
<evidence type="ECO:0000256" key="2">
    <source>
        <dbReference type="ARBA" id="ARBA00004496"/>
    </source>
</evidence>
<protein>
    <recommendedName>
        <fullName evidence="5">Elongator complex protein 5</fullName>
    </recommendedName>
</protein>
<dbReference type="GO" id="GO:0002098">
    <property type="term" value="P:tRNA wobble uridine modification"/>
    <property type="evidence" value="ECO:0007669"/>
    <property type="project" value="InterPro"/>
</dbReference>